<dbReference type="NCBIfam" id="TIGR00305">
    <property type="entry name" value="putative toxin-antitoxin system toxin component, PIN family"/>
    <property type="match status" value="1"/>
</dbReference>
<name>A0A097APZ6_THEKI</name>
<gene>
    <name evidence="2" type="ORF">TKV_c07020</name>
</gene>
<proteinExistence type="predicted"/>
<dbReference type="PANTHER" id="PTHR34610:SF3">
    <property type="entry name" value="SSL7007 PROTEIN"/>
    <property type="match status" value="1"/>
</dbReference>
<dbReference type="Pfam" id="PF13470">
    <property type="entry name" value="PIN_3"/>
    <property type="match status" value="1"/>
</dbReference>
<sequence length="139" mass="16332">MKKIKVVIDTNIFISAFLGSKNAKFLMKEIFNDEYILIMSAEQLLEIKEVLNRPKFKKYISKSEIDALIELLSLKIVEPVIYQKITDCRDEKDNMILEEAVYGNADYIITGDDDLLVLNPYRWIKIVELRSFLKEMYDL</sequence>
<evidence type="ECO:0000313" key="2">
    <source>
        <dbReference type="EMBL" id="AIS51886.1"/>
    </source>
</evidence>
<dbReference type="KEGG" id="tki:TKV_c07020"/>
<organism evidence="2 3">
    <name type="scientific">Thermoanaerobacter kivui</name>
    <name type="common">Acetogenium kivui</name>
    <dbReference type="NCBI Taxonomy" id="2325"/>
    <lineage>
        <taxon>Bacteria</taxon>
        <taxon>Bacillati</taxon>
        <taxon>Bacillota</taxon>
        <taxon>Clostridia</taxon>
        <taxon>Thermoanaerobacterales</taxon>
        <taxon>Thermoanaerobacteraceae</taxon>
        <taxon>Thermoanaerobacter</taxon>
    </lineage>
</organism>
<dbReference type="PANTHER" id="PTHR34610">
    <property type="entry name" value="SSL7007 PROTEIN"/>
    <property type="match status" value="1"/>
</dbReference>
<evidence type="ECO:0000313" key="3">
    <source>
        <dbReference type="Proteomes" id="UP000029669"/>
    </source>
</evidence>
<accession>A0A097APZ6</accession>
<dbReference type="Proteomes" id="UP000029669">
    <property type="component" value="Chromosome"/>
</dbReference>
<dbReference type="HOGENOM" id="CLU_116617_3_2_9"/>
<dbReference type="eggNOG" id="COG1569">
    <property type="taxonomic scope" value="Bacteria"/>
</dbReference>
<dbReference type="STRING" id="2325.TKV_c07020"/>
<dbReference type="AlphaFoldDB" id="A0A097APZ6"/>
<dbReference type="SUPFAM" id="SSF88723">
    <property type="entry name" value="PIN domain-like"/>
    <property type="match status" value="1"/>
</dbReference>
<dbReference type="InterPro" id="IPR002850">
    <property type="entry name" value="PIN_toxin-like"/>
</dbReference>
<protein>
    <submittedName>
        <fullName evidence="2">Nucleotide binding protein PINc</fullName>
    </submittedName>
</protein>
<evidence type="ECO:0000259" key="1">
    <source>
        <dbReference type="SMART" id="SM00670"/>
    </source>
</evidence>
<dbReference type="RefSeq" id="WP_049684752.1">
    <property type="nucleotide sequence ID" value="NZ_CP009170.1"/>
</dbReference>
<dbReference type="SMART" id="SM00670">
    <property type="entry name" value="PINc"/>
    <property type="match status" value="1"/>
</dbReference>
<feature type="domain" description="PIN" evidence="1">
    <location>
        <begin position="4"/>
        <end position="117"/>
    </location>
</feature>
<dbReference type="OrthoDB" id="32918at2"/>
<keyword evidence="3" id="KW-1185">Reference proteome</keyword>
<reference evidence="3" key="1">
    <citation type="journal article" date="2015" name="Genome Announc.">
        <title>Whole-Genome Sequences of 80 Environmental and Clinical Isolates of Burkholderia pseudomallei.</title>
        <authorList>
            <person name="Johnson S.L."/>
            <person name="Baker A.L."/>
            <person name="Chain P.S."/>
            <person name="Currie B.J."/>
            <person name="Daligault H.E."/>
            <person name="Davenport K.W."/>
            <person name="Davis C.B."/>
            <person name="Inglis T.J."/>
            <person name="Kaestli M."/>
            <person name="Koren S."/>
            <person name="Mayo M."/>
            <person name="Merritt A.J."/>
            <person name="Price E.P."/>
            <person name="Sarovich D.S."/>
            <person name="Warner J."/>
            <person name="Rosovitz M.J."/>
        </authorList>
    </citation>
    <scope>NUCLEOTIDE SEQUENCE [LARGE SCALE GENOMIC DNA]</scope>
    <source>
        <strain evidence="3">DSM 2030</strain>
    </source>
</reference>
<dbReference type="InterPro" id="IPR002716">
    <property type="entry name" value="PIN_dom"/>
</dbReference>
<dbReference type="InterPro" id="IPR029060">
    <property type="entry name" value="PIN-like_dom_sf"/>
</dbReference>
<dbReference type="EMBL" id="CP009170">
    <property type="protein sequence ID" value="AIS51886.1"/>
    <property type="molecule type" value="Genomic_DNA"/>
</dbReference>